<evidence type="ECO:0000313" key="2">
    <source>
        <dbReference type="Proteomes" id="UP000243924"/>
    </source>
</evidence>
<name>A0A1H2F904_9GAMM</name>
<accession>A0A1H2F904</accession>
<dbReference type="AlphaFoldDB" id="A0A1H2F904"/>
<dbReference type="RefSeq" id="WP_092385433.1">
    <property type="nucleotide sequence ID" value="NZ_LT629787.1"/>
</dbReference>
<protein>
    <submittedName>
        <fullName evidence="1">Uncharacterized protein</fullName>
    </submittedName>
</protein>
<dbReference type="STRING" id="1434072.SAMN05216210_1385"/>
<dbReference type="OrthoDB" id="5769101at2"/>
<keyword evidence="2" id="KW-1185">Reference proteome</keyword>
<sequence length="147" mass="16166">MPDIALKYRTAVLTLALTMIPFTVSADMELLCTVTVDQFPGFDDHMVKSKTVQLNGMQGEAGGEATIYENSAFRFRAITGRSLIQDGAATLMDFYVEAQDLENGRSIRSASASYVGGPHHARLELVTYGQETPWHEGIVIFTCVKPF</sequence>
<gene>
    <name evidence="1" type="ORF">SAMN05216210_1385</name>
</gene>
<dbReference type="Proteomes" id="UP000243924">
    <property type="component" value="Chromosome I"/>
</dbReference>
<proteinExistence type="predicted"/>
<organism evidence="1 2">
    <name type="scientific">Halopseudomonas salegens</name>
    <dbReference type="NCBI Taxonomy" id="1434072"/>
    <lineage>
        <taxon>Bacteria</taxon>
        <taxon>Pseudomonadati</taxon>
        <taxon>Pseudomonadota</taxon>
        <taxon>Gammaproteobacteria</taxon>
        <taxon>Pseudomonadales</taxon>
        <taxon>Pseudomonadaceae</taxon>
        <taxon>Halopseudomonas</taxon>
    </lineage>
</organism>
<evidence type="ECO:0000313" key="1">
    <source>
        <dbReference type="EMBL" id="SDU03880.1"/>
    </source>
</evidence>
<dbReference type="EMBL" id="LT629787">
    <property type="protein sequence ID" value="SDU03880.1"/>
    <property type="molecule type" value="Genomic_DNA"/>
</dbReference>
<reference evidence="2" key="1">
    <citation type="submission" date="2016-10" db="EMBL/GenBank/DDBJ databases">
        <authorList>
            <person name="Varghese N."/>
            <person name="Submissions S."/>
        </authorList>
    </citation>
    <scope>NUCLEOTIDE SEQUENCE [LARGE SCALE GENOMIC DNA]</scope>
    <source>
        <strain evidence="2">CECT 8338</strain>
    </source>
</reference>